<accession>A0A9Q1ERK6</accession>
<feature type="compositionally biased region" description="Polar residues" evidence="1">
    <location>
        <begin position="131"/>
        <end position="143"/>
    </location>
</feature>
<organism evidence="2 3">
    <name type="scientific">Synaphobranchus kaupii</name>
    <name type="common">Kaup's arrowtooth eel</name>
    <dbReference type="NCBI Taxonomy" id="118154"/>
    <lineage>
        <taxon>Eukaryota</taxon>
        <taxon>Metazoa</taxon>
        <taxon>Chordata</taxon>
        <taxon>Craniata</taxon>
        <taxon>Vertebrata</taxon>
        <taxon>Euteleostomi</taxon>
        <taxon>Actinopterygii</taxon>
        <taxon>Neopterygii</taxon>
        <taxon>Teleostei</taxon>
        <taxon>Anguilliformes</taxon>
        <taxon>Synaphobranchidae</taxon>
        <taxon>Synaphobranchus</taxon>
    </lineage>
</organism>
<protein>
    <submittedName>
        <fullName evidence="2">Uncharacterized protein</fullName>
    </submittedName>
</protein>
<dbReference type="Proteomes" id="UP001152622">
    <property type="component" value="Chromosome 13"/>
</dbReference>
<reference evidence="2" key="1">
    <citation type="journal article" date="2023" name="Science">
        <title>Genome structures resolve the early diversification of teleost fishes.</title>
        <authorList>
            <person name="Parey E."/>
            <person name="Louis A."/>
            <person name="Montfort J."/>
            <person name="Bouchez O."/>
            <person name="Roques C."/>
            <person name="Iampietro C."/>
            <person name="Lluch J."/>
            <person name="Castinel A."/>
            <person name="Donnadieu C."/>
            <person name="Desvignes T."/>
            <person name="Floi Bucao C."/>
            <person name="Jouanno E."/>
            <person name="Wen M."/>
            <person name="Mejri S."/>
            <person name="Dirks R."/>
            <person name="Jansen H."/>
            <person name="Henkel C."/>
            <person name="Chen W.J."/>
            <person name="Zahm M."/>
            <person name="Cabau C."/>
            <person name="Klopp C."/>
            <person name="Thompson A.W."/>
            <person name="Robinson-Rechavi M."/>
            <person name="Braasch I."/>
            <person name="Lecointre G."/>
            <person name="Bobe J."/>
            <person name="Postlethwait J.H."/>
            <person name="Berthelot C."/>
            <person name="Roest Crollius H."/>
            <person name="Guiguen Y."/>
        </authorList>
    </citation>
    <scope>NUCLEOTIDE SEQUENCE</scope>
    <source>
        <strain evidence="2">WJC10195</strain>
    </source>
</reference>
<dbReference type="AlphaFoldDB" id="A0A9Q1ERK6"/>
<proteinExistence type="predicted"/>
<comment type="caution">
    <text evidence="2">The sequence shown here is derived from an EMBL/GenBank/DDBJ whole genome shotgun (WGS) entry which is preliminary data.</text>
</comment>
<feature type="region of interest" description="Disordered" evidence="1">
    <location>
        <begin position="119"/>
        <end position="143"/>
    </location>
</feature>
<evidence type="ECO:0000313" key="2">
    <source>
        <dbReference type="EMBL" id="KAJ8343657.1"/>
    </source>
</evidence>
<feature type="region of interest" description="Disordered" evidence="1">
    <location>
        <begin position="1"/>
        <end position="65"/>
    </location>
</feature>
<feature type="compositionally biased region" description="Low complexity" evidence="1">
    <location>
        <begin position="45"/>
        <end position="58"/>
    </location>
</feature>
<name>A0A9Q1ERK6_SYNKA</name>
<keyword evidence="3" id="KW-1185">Reference proteome</keyword>
<sequence length="256" mass="27091">MLRELKSSPSILRPSAALYSRREGEGGRRARHPFSGEPEASVRWPQLSPSTSSKPSASRVVAGECGGGPSPSFPSCSALTKLLASKKKPPRRTTPGVSLHVSACLRSGSLPDVRRRLEMGGETPASPRSAPGTQHTSASSSLHSTRAYQIRNICTPFRLLSPQVHLFIWLSCSIAITLGPSGVAVWICAATAWLPALDGLTTHNLAAFHHWPDENRHRMMTSNGKGLSLESAGDSQSASAAAAAASAAWRFATAGY</sequence>
<evidence type="ECO:0000313" key="3">
    <source>
        <dbReference type="Proteomes" id="UP001152622"/>
    </source>
</evidence>
<evidence type="ECO:0000256" key="1">
    <source>
        <dbReference type="SAM" id="MobiDB-lite"/>
    </source>
</evidence>
<dbReference type="EMBL" id="JAINUF010000013">
    <property type="protein sequence ID" value="KAJ8343657.1"/>
    <property type="molecule type" value="Genomic_DNA"/>
</dbReference>
<gene>
    <name evidence="2" type="ORF">SKAU_G00309860</name>
</gene>